<evidence type="ECO:0000313" key="2">
    <source>
        <dbReference type="Proteomes" id="UP001302367"/>
    </source>
</evidence>
<name>A0ABZ0NE56_CERBT</name>
<gene>
    <name evidence="1" type="ORF">RHO25_002416</name>
</gene>
<dbReference type="RefSeq" id="XP_023448547.2">
    <property type="nucleotide sequence ID" value="XM_023605010.2"/>
</dbReference>
<dbReference type="InterPro" id="IPR016181">
    <property type="entry name" value="Acyl_CoA_acyltransferase"/>
</dbReference>
<dbReference type="SUPFAM" id="SSF55729">
    <property type="entry name" value="Acyl-CoA N-acyltransferases (Nat)"/>
    <property type="match status" value="1"/>
</dbReference>
<proteinExistence type="predicted"/>
<accession>A0ABZ0NE56</accession>
<evidence type="ECO:0000313" key="1">
    <source>
        <dbReference type="EMBL" id="WPA97805.1"/>
    </source>
</evidence>
<dbReference type="Gene3D" id="3.40.630.30">
    <property type="match status" value="1"/>
</dbReference>
<reference evidence="1 2" key="1">
    <citation type="submission" date="2023-09" db="EMBL/GenBank/DDBJ databases">
        <title>Complete-Gapless Cercospora beticola genome.</title>
        <authorList>
            <person name="Wyatt N.A."/>
            <person name="Spanner R.E."/>
            <person name="Bolton M.D."/>
        </authorList>
    </citation>
    <scope>NUCLEOTIDE SEQUENCE [LARGE SCALE GENOMIC DNA]</scope>
    <source>
        <strain evidence="1">Cb09-40</strain>
    </source>
</reference>
<keyword evidence="2" id="KW-1185">Reference proteome</keyword>
<dbReference type="Proteomes" id="UP001302367">
    <property type="component" value="Chromosome 2"/>
</dbReference>
<dbReference type="GeneID" id="35436002"/>
<protein>
    <recommendedName>
        <fullName evidence="3">N-acetyltransferase domain-containing protein</fullName>
    </recommendedName>
</protein>
<evidence type="ECO:0008006" key="3">
    <source>
        <dbReference type="Google" id="ProtNLM"/>
    </source>
</evidence>
<dbReference type="EMBL" id="CP134185">
    <property type="protein sequence ID" value="WPA97805.1"/>
    <property type="molecule type" value="Genomic_DNA"/>
</dbReference>
<organism evidence="1 2">
    <name type="scientific">Cercospora beticola</name>
    <name type="common">Sugarbeet leaf spot fungus</name>
    <dbReference type="NCBI Taxonomy" id="122368"/>
    <lineage>
        <taxon>Eukaryota</taxon>
        <taxon>Fungi</taxon>
        <taxon>Dikarya</taxon>
        <taxon>Ascomycota</taxon>
        <taxon>Pezizomycotina</taxon>
        <taxon>Dothideomycetes</taxon>
        <taxon>Dothideomycetidae</taxon>
        <taxon>Mycosphaerellales</taxon>
        <taxon>Mycosphaerellaceae</taxon>
        <taxon>Cercospora</taxon>
    </lineage>
</organism>
<sequence>MDLMNGLPKTTASSATPRRRTVNFLTENSVKYIEGFSGPIMSKQVFETFDRNEITDSMLVEAVSLFNENYGVWGTHPIGSYPTPKQGSRVKLSKDRLRAQYLPENVDCSYVKVTIEGRLAGNVFACRWKFEKKIICWITQLVVHGDYRERGLAVSLLNCVRRDDDNIYGLMSSHPAACLAAAKAFASGINSVSMDFIRENAAGIMQRAPIKYVREATLRGNLFATDDSSGAISSVYTDFFVDHGEPLEALRWVREGLNWPLGELLDGHEFLLMLEIRLRSRSRSRSASQAGR</sequence>